<dbReference type="Proteomes" id="UP001295794">
    <property type="component" value="Unassembled WGS sequence"/>
</dbReference>
<protein>
    <submittedName>
        <fullName evidence="1">Uncharacterized protein</fullName>
    </submittedName>
</protein>
<dbReference type="EMBL" id="CAVNYO010000169">
    <property type="protein sequence ID" value="CAK5270710.1"/>
    <property type="molecule type" value="Genomic_DNA"/>
</dbReference>
<keyword evidence="2" id="KW-1185">Reference proteome</keyword>
<dbReference type="AlphaFoldDB" id="A0AAD2H9K0"/>
<evidence type="ECO:0000313" key="2">
    <source>
        <dbReference type="Proteomes" id="UP001295794"/>
    </source>
</evidence>
<evidence type="ECO:0000313" key="1">
    <source>
        <dbReference type="EMBL" id="CAK5270710.1"/>
    </source>
</evidence>
<gene>
    <name evidence="1" type="ORF">MYCIT1_LOCUS15345</name>
</gene>
<comment type="caution">
    <text evidence="1">The sequence shown here is derived from an EMBL/GenBank/DDBJ whole genome shotgun (WGS) entry which is preliminary data.</text>
</comment>
<accession>A0AAD2H9K0</accession>
<feature type="non-terminal residue" evidence="1">
    <location>
        <position position="1"/>
    </location>
</feature>
<reference evidence="1" key="1">
    <citation type="submission" date="2023-11" db="EMBL/GenBank/DDBJ databases">
        <authorList>
            <person name="De Vega J J."/>
            <person name="De Vega J J."/>
        </authorList>
    </citation>
    <scope>NUCLEOTIDE SEQUENCE</scope>
</reference>
<feature type="non-terminal residue" evidence="1">
    <location>
        <position position="78"/>
    </location>
</feature>
<name>A0AAD2H9K0_9AGAR</name>
<proteinExistence type="predicted"/>
<organism evidence="1 2">
    <name type="scientific">Mycena citricolor</name>
    <dbReference type="NCBI Taxonomy" id="2018698"/>
    <lineage>
        <taxon>Eukaryota</taxon>
        <taxon>Fungi</taxon>
        <taxon>Dikarya</taxon>
        <taxon>Basidiomycota</taxon>
        <taxon>Agaricomycotina</taxon>
        <taxon>Agaricomycetes</taxon>
        <taxon>Agaricomycetidae</taxon>
        <taxon>Agaricales</taxon>
        <taxon>Marasmiineae</taxon>
        <taxon>Mycenaceae</taxon>
        <taxon>Mycena</taxon>
    </lineage>
</organism>
<sequence length="78" mass="8783">VELLLPVDNHGGGRPREMFEAKDIRRHIQPHRRCAIELELLTLHTLGIALLPVDISASVSTCAYALYRVALFQLEFTS</sequence>